<proteinExistence type="predicted"/>
<reference evidence="2" key="1">
    <citation type="submission" date="2022-11" db="UniProtKB">
        <authorList>
            <consortium name="WormBaseParasite"/>
        </authorList>
    </citation>
    <scope>IDENTIFICATION</scope>
</reference>
<protein>
    <submittedName>
        <fullName evidence="2">Uncharacterized protein</fullName>
    </submittedName>
</protein>
<evidence type="ECO:0000313" key="2">
    <source>
        <dbReference type="WBParaSite" id="PDA_v2.g14597.t1"/>
    </source>
</evidence>
<name>A0A914PAM1_9BILA</name>
<dbReference type="AlphaFoldDB" id="A0A914PAM1"/>
<organism evidence="1 2">
    <name type="scientific">Panagrolaimus davidi</name>
    <dbReference type="NCBI Taxonomy" id="227884"/>
    <lineage>
        <taxon>Eukaryota</taxon>
        <taxon>Metazoa</taxon>
        <taxon>Ecdysozoa</taxon>
        <taxon>Nematoda</taxon>
        <taxon>Chromadorea</taxon>
        <taxon>Rhabditida</taxon>
        <taxon>Tylenchina</taxon>
        <taxon>Panagrolaimomorpha</taxon>
        <taxon>Panagrolaimoidea</taxon>
        <taxon>Panagrolaimidae</taxon>
        <taxon>Panagrolaimus</taxon>
    </lineage>
</organism>
<dbReference type="WBParaSite" id="PDA_v2.g14597.t1">
    <property type="protein sequence ID" value="PDA_v2.g14597.t1"/>
    <property type="gene ID" value="PDA_v2.g14597"/>
</dbReference>
<dbReference type="Proteomes" id="UP000887578">
    <property type="component" value="Unplaced"/>
</dbReference>
<dbReference type="Pfam" id="PF25824">
    <property type="entry name" value="DUF7951"/>
    <property type="match status" value="1"/>
</dbReference>
<sequence>MLYKGFTSAFLRRNFAEVLTANDAVKVLNLGVNLLDQKAGNDRLCDRIIELLLSLIDSHGDKLVWEEECYASLKRAKDYIQSMTEMTSAFTKLLSKSKARSRLPELEAPAQSDFVVEKVKFCKKIII</sequence>
<accession>A0A914PAM1</accession>
<keyword evidence="1" id="KW-1185">Reference proteome</keyword>
<evidence type="ECO:0000313" key="1">
    <source>
        <dbReference type="Proteomes" id="UP000887578"/>
    </source>
</evidence>
<dbReference type="InterPro" id="IPR057711">
    <property type="entry name" value="DUF7951"/>
</dbReference>